<dbReference type="PANTHER" id="PTHR11715">
    <property type="entry name" value="GLYCINE CLEAVAGE SYSTEM H PROTEIN"/>
    <property type="match status" value="1"/>
</dbReference>
<dbReference type="AlphaFoldDB" id="A0A410P5S1"/>
<reference evidence="6 7" key="1">
    <citation type="submission" date="2017-01" db="EMBL/GenBank/DDBJ databases">
        <title>First insights into the biology of 'candidatus Vampirococcus archaeovorus'.</title>
        <authorList>
            <person name="Kizina J."/>
            <person name="Jordan S."/>
            <person name="Stueber K."/>
            <person name="Reinhardt R."/>
            <person name="Harder J."/>
        </authorList>
    </citation>
    <scope>NUCLEOTIDE SEQUENCE [LARGE SCALE GENOMIC DNA]</scope>
    <source>
        <strain evidence="6 7">LiM</strain>
    </source>
</reference>
<evidence type="ECO:0000256" key="2">
    <source>
        <dbReference type="ARBA" id="ARBA00022823"/>
    </source>
</evidence>
<dbReference type="NCBIfam" id="NF002270">
    <property type="entry name" value="PRK01202.1"/>
    <property type="match status" value="1"/>
</dbReference>
<dbReference type="Proteomes" id="UP000287243">
    <property type="component" value="Chromosome"/>
</dbReference>
<comment type="cofactor">
    <cofactor evidence="3">
        <name>(R)-lipoate</name>
        <dbReference type="ChEBI" id="CHEBI:83088"/>
    </cofactor>
    <text evidence="3">Binds 1 lipoyl cofactor covalently.</text>
</comment>
<dbReference type="GO" id="GO:0005960">
    <property type="term" value="C:glycine cleavage complex"/>
    <property type="evidence" value="ECO:0007669"/>
    <property type="project" value="InterPro"/>
</dbReference>
<proteinExistence type="inferred from homology"/>
<feature type="domain" description="Lipoyl-binding" evidence="5">
    <location>
        <begin position="22"/>
        <end position="104"/>
    </location>
</feature>
<evidence type="ECO:0000313" key="6">
    <source>
        <dbReference type="EMBL" id="QAT17537.1"/>
    </source>
</evidence>
<dbReference type="KEGG" id="vai:BU251_07315"/>
<comment type="subunit">
    <text evidence="3">The glycine cleavage system is composed of four proteins: P, T, L and H.</text>
</comment>
<dbReference type="SUPFAM" id="SSF51230">
    <property type="entry name" value="Single hybrid motif"/>
    <property type="match status" value="1"/>
</dbReference>
<keyword evidence="2 3" id="KW-0450">Lipoyl</keyword>
<comment type="similarity">
    <text evidence="1 3">Belongs to the GcvH family.</text>
</comment>
<dbReference type="Pfam" id="PF01597">
    <property type="entry name" value="GCV_H"/>
    <property type="match status" value="1"/>
</dbReference>
<dbReference type="InterPro" id="IPR002930">
    <property type="entry name" value="GCV_H"/>
</dbReference>
<dbReference type="EMBL" id="CP019384">
    <property type="protein sequence ID" value="QAT17537.1"/>
    <property type="molecule type" value="Genomic_DNA"/>
</dbReference>
<dbReference type="InterPro" id="IPR011053">
    <property type="entry name" value="Single_hybrid_motif"/>
</dbReference>
<evidence type="ECO:0000313" key="7">
    <source>
        <dbReference type="Proteomes" id="UP000287243"/>
    </source>
</evidence>
<name>A0A410P5S1_VELA1</name>
<dbReference type="Gene3D" id="2.40.50.100">
    <property type="match status" value="1"/>
</dbReference>
<dbReference type="PANTHER" id="PTHR11715:SF3">
    <property type="entry name" value="GLYCINE CLEAVAGE SYSTEM H PROTEIN-RELATED"/>
    <property type="match status" value="1"/>
</dbReference>
<dbReference type="InterPro" id="IPR000089">
    <property type="entry name" value="Biotin_lipoyl"/>
</dbReference>
<evidence type="ECO:0000256" key="4">
    <source>
        <dbReference type="PIRSR" id="PIRSR617453-50"/>
    </source>
</evidence>
<dbReference type="InterPro" id="IPR033753">
    <property type="entry name" value="GCV_H/Fam206"/>
</dbReference>
<comment type="function">
    <text evidence="3">The glycine cleavage system catalyzes the degradation of glycine. The H protein shuttles the methylamine group of glycine from the P protein to the T protein.</text>
</comment>
<gene>
    <name evidence="3" type="primary">gcvH</name>
    <name evidence="6" type="ORF">BU251_07315</name>
</gene>
<feature type="modified residue" description="N6-lipoyllysine" evidence="3 4">
    <location>
        <position position="63"/>
    </location>
</feature>
<evidence type="ECO:0000259" key="5">
    <source>
        <dbReference type="PROSITE" id="PS50968"/>
    </source>
</evidence>
<protein>
    <recommendedName>
        <fullName evidence="3">Glycine cleavage system H protein</fullName>
    </recommendedName>
</protein>
<evidence type="ECO:0000256" key="3">
    <source>
        <dbReference type="HAMAP-Rule" id="MF_00272"/>
    </source>
</evidence>
<dbReference type="CDD" id="cd06848">
    <property type="entry name" value="GCS_H"/>
    <property type="match status" value="1"/>
</dbReference>
<dbReference type="GO" id="GO:0005829">
    <property type="term" value="C:cytosol"/>
    <property type="evidence" value="ECO:0007669"/>
    <property type="project" value="TreeGrafter"/>
</dbReference>
<dbReference type="GO" id="GO:0009249">
    <property type="term" value="P:protein lipoylation"/>
    <property type="evidence" value="ECO:0007669"/>
    <property type="project" value="TreeGrafter"/>
</dbReference>
<dbReference type="InterPro" id="IPR017453">
    <property type="entry name" value="GCV_H_sub"/>
</dbReference>
<dbReference type="InterPro" id="IPR003016">
    <property type="entry name" value="2-oxoA_DH_lipoyl-BS"/>
</dbReference>
<dbReference type="PROSITE" id="PS50968">
    <property type="entry name" value="BIOTINYL_LIPOYL"/>
    <property type="match status" value="1"/>
</dbReference>
<accession>A0A410P5S1</accession>
<dbReference type="PROSITE" id="PS00189">
    <property type="entry name" value="LIPOYL"/>
    <property type="match status" value="1"/>
</dbReference>
<dbReference type="HAMAP" id="MF_00272">
    <property type="entry name" value="GcvH"/>
    <property type="match status" value="1"/>
</dbReference>
<organism evidence="6 7">
    <name type="scientific">Velamenicoccus archaeovorus</name>
    <dbReference type="NCBI Taxonomy" id="1930593"/>
    <lineage>
        <taxon>Bacteria</taxon>
        <taxon>Pseudomonadati</taxon>
        <taxon>Candidatus Omnitrophota</taxon>
        <taxon>Candidatus Velamenicoccus</taxon>
    </lineage>
</organism>
<evidence type="ECO:0000256" key="1">
    <source>
        <dbReference type="ARBA" id="ARBA00009249"/>
    </source>
</evidence>
<dbReference type="NCBIfam" id="TIGR00527">
    <property type="entry name" value="gcvH"/>
    <property type="match status" value="1"/>
</dbReference>
<keyword evidence="7" id="KW-1185">Reference proteome</keyword>
<dbReference type="GO" id="GO:0019464">
    <property type="term" value="P:glycine decarboxylation via glycine cleavage system"/>
    <property type="evidence" value="ECO:0007669"/>
    <property type="project" value="UniProtKB-UniRule"/>
</dbReference>
<sequence length="127" mass="13719">MNIPDGLYFTKEHEWVKIEGATATAGITDYAQHALGDVTFVELPKKGQGVKQFQLMATIESVKAASDIYAPVSGMIAEANDTLNADPGLVNQDCYAKGWIAKINLADPQETKNLLDPAAYKAYVEGL</sequence>
<dbReference type="OrthoDB" id="9796712at2"/>
<dbReference type="RefSeq" id="WP_128700376.1">
    <property type="nucleotide sequence ID" value="NZ_CP019384.1"/>
</dbReference>